<dbReference type="PANTHER" id="PTHR14344:SF3">
    <property type="entry name" value="WD REPEAT-CONTAINING PROTEIN 6"/>
    <property type="match status" value="1"/>
</dbReference>
<evidence type="ECO:0000256" key="2">
    <source>
        <dbReference type="ARBA" id="ARBA00022490"/>
    </source>
</evidence>
<keyword evidence="2" id="KW-0963">Cytoplasm</keyword>
<dbReference type="RefSeq" id="XP_015592338.1">
    <property type="nucleotide sequence ID" value="XM_015736852.2"/>
</dbReference>
<accession>A0AAJ7BRA5</accession>
<dbReference type="InterPro" id="IPR036322">
    <property type="entry name" value="WD40_repeat_dom_sf"/>
</dbReference>
<organism evidence="9 10">
    <name type="scientific">Cephus cinctus</name>
    <name type="common">Wheat stem sawfly</name>
    <dbReference type="NCBI Taxonomy" id="211228"/>
    <lineage>
        <taxon>Eukaryota</taxon>
        <taxon>Metazoa</taxon>
        <taxon>Ecdysozoa</taxon>
        <taxon>Arthropoda</taxon>
        <taxon>Hexapoda</taxon>
        <taxon>Insecta</taxon>
        <taxon>Pterygota</taxon>
        <taxon>Neoptera</taxon>
        <taxon>Endopterygota</taxon>
        <taxon>Hymenoptera</taxon>
        <taxon>Cephoidea</taxon>
        <taxon>Cephidae</taxon>
        <taxon>Cephus</taxon>
    </lineage>
</organism>
<evidence type="ECO:0000313" key="10">
    <source>
        <dbReference type="RefSeq" id="XP_015592338.1"/>
    </source>
</evidence>
<protein>
    <recommendedName>
        <fullName evidence="7">tRNA (34-2'-O)-methyltransferase regulator WDR6</fullName>
    </recommendedName>
</protein>
<dbReference type="KEGG" id="ccin:107266406"/>
<evidence type="ECO:0000256" key="6">
    <source>
        <dbReference type="ARBA" id="ARBA00038255"/>
    </source>
</evidence>
<dbReference type="AlphaFoldDB" id="A0AAJ7BRA5"/>
<evidence type="ECO:0000256" key="7">
    <source>
        <dbReference type="ARBA" id="ARBA00040154"/>
    </source>
</evidence>
<dbReference type="GeneID" id="107266406"/>
<feature type="repeat" description="WD" evidence="8">
    <location>
        <begin position="185"/>
        <end position="226"/>
    </location>
</feature>
<dbReference type="Gene3D" id="2.130.10.10">
    <property type="entry name" value="YVTN repeat-like/Quinoprotein amine dehydrogenase"/>
    <property type="match status" value="4"/>
</dbReference>
<dbReference type="SUPFAM" id="SSF50978">
    <property type="entry name" value="WD40 repeat-like"/>
    <property type="match status" value="4"/>
</dbReference>
<dbReference type="InterPro" id="IPR051973">
    <property type="entry name" value="tRNA_Anticodon_Mtase-Reg"/>
</dbReference>
<dbReference type="GO" id="GO:0005737">
    <property type="term" value="C:cytoplasm"/>
    <property type="evidence" value="ECO:0007669"/>
    <property type="project" value="UniProtKB-SubCell"/>
</dbReference>
<keyword evidence="9" id="KW-1185">Reference proteome</keyword>
<name>A0AAJ7BRA5_CEPCN</name>
<dbReference type="InterPro" id="IPR015943">
    <property type="entry name" value="WD40/YVTN_repeat-like_dom_sf"/>
</dbReference>
<comment type="similarity">
    <text evidence="6">Belongs to the WD repeat WDR6 family.</text>
</comment>
<dbReference type="Pfam" id="PF00400">
    <property type="entry name" value="WD40"/>
    <property type="match status" value="3"/>
</dbReference>
<keyword evidence="5" id="KW-0677">Repeat</keyword>
<reference evidence="10" key="1">
    <citation type="submission" date="2025-08" db="UniProtKB">
        <authorList>
            <consortium name="RefSeq"/>
        </authorList>
    </citation>
    <scope>IDENTIFICATION</scope>
</reference>
<evidence type="ECO:0000313" key="9">
    <source>
        <dbReference type="Proteomes" id="UP000694920"/>
    </source>
</evidence>
<sequence length="1042" mass="117943">MISKFISTDVLAVLCLEDYILAGIGCTLHIYSRFSGELKETINATYPDKIHGITKGLCNRIAVYGAKTLCTYDFIIHNDTIQIAQLFETHRFMDWIISVNWLQKTNDVISVLFAHNNLYVFNVFEKHYKDVKCVERCILYGGSISGTCIEDLVIFSGTLFSETLIWTIRSCNEDSKTRASVLQRLKGHNGVISSVTYDAFTKTICCTSDDRTITLWKVKTTSKEHFINWKSVEITLTTTMYGHNDKVWRAVVRENIVVSIGQDSLICVWSTDGKLLNKIEAHPGACIWSIDITEDNNTIITGGGDGAIYQWPLEHNNVEVDIVLKYDKTRIPKHVGFLNSGTILIFIEGRMLLYRNKADDYPRQFINVPKYSSYCVMQLSPSREYVALASKDGFLNLHKEIIEGDDVQLKQIVEKKVMDSKIFSMRWLSNNTLLLCGVKGNLKIIEISSNEIVSQTEHILPPSRDCQITAAVMYKSLMICGDRAGSIYIFKTVESTLNCTKTACKSTYAREPVQTFPKIHGSLGVQSCAIIGTNLISAGRDGTLRFYELLKSDGDMSLRVLCEKRMPMDWVSNTLKTDTDTFVLGFKEVEFIIYSMVLRRILLRISCGGGHRSWDCKLANGCIKFIYIRDKQVYLVNRSLHSEFLPILQNGFHAKEIYSVQRLLSNSDHNIFISGGEDCTLRIFSMTESTSDNAICDFNTLDVLDGHISSVKSIAILNTKNTNMFSRNLIFSGGGRAQLRISEITVRLNREVLGSEDISCVQLMSHMLWGTDQQRRKSVQSQQYYVDPETRYMDISAYQDPVDKEQVFLFVACSDGYLRIFIYNIITDAILLGTSIRYNRCLLKVHSFTHREKIIVLTMATDGIINFWYLSPLLTQVVDNTYKNYLDNSQNITPFASFKLHQSGINSFDFKISTENVYLLTTGGDDNALNLIVVEVFNLPNGELSAKIISKWNSSSIHSTQITGLKFHGTNKLYSSGTDQKIISLVYSFDKQNLLVREQSTILTMIPDVQGLTLCNTNRNGDTLLCVYGKGFEMITDYSKVQ</sequence>
<dbReference type="PANTHER" id="PTHR14344">
    <property type="entry name" value="WD REPEAT PROTEIN"/>
    <property type="match status" value="1"/>
</dbReference>
<proteinExistence type="inferred from homology"/>
<gene>
    <name evidence="10" type="primary">LOC107266406</name>
</gene>
<evidence type="ECO:0000256" key="1">
    <source>
        <dbReference type="ARBA" id="ARBA00004496"/>
    </source>
</evidence>
<evidence type="ECO:0000256" key="8">
    <source>
        <dbReference type="PROSITE-ProRule" id="PRU00221"/>
    </source>
</evidence>
<dbReference type="GO" id="GO:0030488">
    <property type="term" value="P:tRNA methylation"/>
    <property type="evidence" value="ECO:0007669"/>
    <property type="project" value="TreeGrafter"/>
</dbReference>
<keyword evidence="3 8" id="KW-0853">WD repeat</keyword>
<evidence type="ECO:0000256" key="5">
    <source>
        <dbReference type="ARBA" id="ARBA00022737"/>
    </source>
</evidence>
<comment type="subcellular location">
    <subcellularLocation>
        <location evidence="1">Cytoplasm</location>
    </subcellularLocation>
</comment>
<keyword evidence="4" id="KW-0819">tRNA processing</keyword>
<dbReference type="PROSITE" id="PS50082">
    <property type="entry name" value="WD_REPEATS_2"/>
    <property type="match status" value="1"/>
</dbReference>
<evidence type="ECO:0000256" key="4">
    <source>
        <dbReference type="ARBA" id="ARBA00022694"/>
    </source>
</evidence>
<dbReference type="PROSITE" id="PS50294">
    <property type="entry name" value="WD_REPEATS_REGION"/>
    <property type="match status" value="1"/>
</dbReference>
<evidence type="ECO:0000256" key="3">
    <source>
        <dbReference type="ARBA" id="ARBA00022574"/>
    </source>
</evidence>
<dbReference type="SMART" id="SM00320">
    <property type="entry name" value="WD40"/>
    <property type="match status" value="9"/>
</dbReference>
<dbReference type="InterPro" id="IPR001680">
    <property type="entry name" value="WD40_rpt"/>
</dbReference>
<dbReference type="Proteomes" id="UP000694920">
    <property type="component" value="Unplaced"/>
</dbReference>